<name>A0AB34JDH0_PRYPA</name>
<dbReference type="SUPFAM" id="SSF53474">
    <property type="entry name" value="alpha/beta-Hydrolases"/>
    <property type="match status" value="1"/>
</dbReference>
<reference evidence="1 2" key="1">
    <citation type="journal article" date="2024" name="Science">
        <title>Giant polyketide synthase enzymes in the biosynthesis of giant marine polyether toxins.</title>
        <authorList>
            <person name="Fallon T.R."/>
            <person name="Shende V.V."/>
            <person name="Wierzbicki I.H."/>
            <person name="Pendleton A.L."/>
            <person name="Watervoot N.F."/>
            <person name="Auber R.P."/>
            <person name="Gonzalez D.J."/>
            <person name="Wisecaver J.H."/>
            <person name="Moore B.S."/>
        </authorList>
    </citation>
    <scope>NUCLEOTIDE SEQUENCE [LARGE SCALE GENOMIC DNA]</scope>
    <source>
        <strain evidence="1 2">12B1</strain>
    </source>
</reference>
<evidence type="ECO:0000313" key="2">
    <source>
        <dbReference type="Proteomes" id="UP001515480"/>
    </source>
</evidence>
<protein>
    <recommendedName>
        <fullName evidence="3">Pectin acetylesterase</fullName>
    </recommendedName>
</protein>
<dbReference type="PANTHER" id="PTHR21562">
    <property type="entry name" value="NOTUM-RELATED"/>
    <property type="match status" value="1"/>
</dbReference>
<keyword evidence="2" id="KW-1185">Reference proteome</keyword>
<accession>A0AB34JDH0</accession>
<proteinExistence type="predicted"/>
<gene>
    <name evidence="1" type="ORF">AB1Y20_023249</name>
</gene>
<evidence type="ECO:0008006" key="3">
    <source>
        <dbReference type="Google" id="ProtNLM"/>
    </source>
</evidence>
<dbReference type="Gene3D" id="3.40.50.1820">
    <property type="entry name" value="alpha/beta hydrolase"/>
    <property type="match status" value="1"/>
</dbReference>
<evidence type="ECO:0000313" key="1">
    <source>
        <dbReference type="EMBL" id="KAL1519741.1"/>
    </source>
</evidence>
<dbReference type="InterPro" id="IPR029058">
    <property type="entry name" value="AB_hydrolase_fold"/>
</dbReference>
<dbReference type="PANTHER" id="PTHR21562:SF122">
    <property type="entry name" value="PALMITOLEOYL-PROTEIN CARBOXYLESTERASE NOTUM"/>
    <property type="match status" value="1"/>
</dbReference>
<sequence length="469" mass="50591">MALSLRLLDADLVATHGARCMDGSPGGLYLSPAASAANASRLVLYLEGGGECRTARACAAWASHSGSSSRWPARFASAQLAGSPMDPSARANPDFHDWARLVLPYCSADLHAGTRRDRSAPLGGWYFAGHRLLVGALAQLRRAWPRFAPTHVLVTGSSAGGIGALLHADFFGAHWPAAAVKVSPAAGYFYPGAPSQRDFAAARPTPDDDLAMLAEWRPYLHEGCAAATNRSRARCSSAHQVVRYVRTPLFVRENLFDPAKLANCGLDVRRKLGEGGLAYLRAWGEALAASLEGSLRRAGHGYFVPSCLAHASNLGFESAPAVRGVRLREAMRAWFFSSGGRTDLLERCGGLPCSNASGAAQYCPHLPTRECRQLCQLARRRRRVRNGLDAASPGRHVCLIHREAQPEVAAVTPAGGDEGIGEWRMATCHKEAARMAPHPNHRTLTHLFDDCILPSKRRDVRTRSSPLTR</sequence>
<organism evidence="1 2">
    <name type="scientific">Prymnesium parvum</name>
    <name type="common">Toxic golden alga</name>
    <dbReference type="NCBI Taxonomy" id="97485"/>
    <lineage>
        <taxon>Eukaryota</taxon>
        <taxon>Haptista</taxon>
        <taxon>Haptophyta</taxon>
        <taxon>Prymnesiophyceae</taxon>
        <taxon>Prymnesiales</taxon>
        <taxon>Prymnesiaceae</taxon>
        <taxon>Prymnesium</taxon>
    </lineage>
</organism>
<dbReference type="AlphaFoldDB" id="A0AB34JDH0"/>
<comment type="caution">
    <text evidence="1">The sequence shown here is derived from an EMBL/GenBank/DDBJ whole genome shotgun (WGS) entry which is preliminary data.</text>
</comment>
<dbReference type="Pfam" id="PF03283">
    <property type="entry name" value="PAE"/>
    <property type="match status" value="1"/>
</dbReference>
<dbReference type="EMBL" id="JBGBPQ010000009">
    <property type="protein sequence ID" value="KAL1519741.1"/>
    <property type="molecule type" value="Genomic_DNA"/>
</dbReference>
<dbReference type="GO" id="GO:0016787">
    <property type="term" value="F:hydrolase activity"/>
    <property type="evidence" value="ECO:0007669"/>
    <property type="project" value="InterPro"/>
</dbReference>
<dbReference type="InterPro" id="IPR004963">
    <property type="entry name" value="PAE/NOTUM"/>
</dbReference>
<dbReference type="Proteomes" id="UP001515480">
    <property type="component" value="Unassembled WGS sequence"/>
</dbReference>